<keyword evidence="1" id="KW-0812">Transmembrane</keyword>
<dbReference type="EMBL" id="CP133762">
    <property type="protein sequence ID" value="WMX45877.1"/>
    <property type="molecule type" value="Genomic_DNA"/>
</dbReference>
<sequence length="245" mass="26520">MPVPEVPPRRRAGRTVALIAVAAVLGVVGGTAVGYGIQAEREPTPLPALNQTDLAYPAKPAPKGQEPPALSVAEDRGLKTEGDLSKLLLPKPAGAKKSEFVPEDGWRSVASYASDFNGPSTELAYLLDGGIRRVVTTGWRTGRYKYTEINLVQFRSDGGQGAAEHSEGQRRFMDAEAGESQPVKGSADGRTYLLPVKRKAGYEDMYRARAYVHRGDIAVEIFVTDIKKISQKEISSLAERQLGRL</sequence>
<accession>A0ABY9RUK3</accession>
<evidence type="ECO:0008006" key="4">
    <source>
        <dbReference type="Google" id="ProtNLM"/>
    </source>
</evidence>
<dbReference type="RefSeq" id="WP_246094922.1">
    <property type="nucleotide sequence ID" value="NZ_CP133762.1"/>
</dbReference>
<evidence type="ECO:0000256" key="1">
    <source>
        <dbReference type="SAM" id="Phobius"/>
    </source>
</evidence>
<organism evidence="2 3">
    <name type="scientific">Streptomyces roseicoloratus</name>
    <dbReference type="NCBI Taxonomy" id="2508722"/>
    <lineage>
        <taxon>Bacteria</taxon>
        <taxon>Bacillati</taxon>
        <taxon>Actinomycetota</taxon>
        <taxon>Actinomycetes</taxon>
        <taxon>Kitasatosporales</taxon>
        <taxon>Streptomycetaceae</taxon>
        <taxon>Streptomyces</taxon>
    </lineage>
</organism>
<keyword evidence="3" id="KW-1185">Reference proteome</keyword>
<keyword evidence="1" id="KW-0472">Membrane</keyword>
<protein>
    <recommendedName>
        <fullName evidence="4">Serine/threonine protein kinase</fullName>
    </recommendedName>
</protein>
<evidence type="ECO:0000313" key="2">
    <source>
        <dbReference type="EMBL" id="WMX45877.1"/>
    </source>
</evidence>
<reference evidence="2 3" key="1">
    <citation type="submission" date="2023-09" db="EMBL/GenBank/DDBJ databases">
        <title>Complete genome of Streptomyces roseicoloratus T14.</title>
        <authorList>
            <person name="Bashizi T."/>
            <person name="Kim M.-J."/>
            <person name="Lee G."/>
            <person name="Tagele S.B."/>
            <person name="Shin J.-H."/>
        </authorList>
    </citation>
    <scope>NUCLEOTIDE SEQUENCE [LARGE SCALE GENOMIC DNA]</scope>
    <source>
        <strain evidence="2 3">T14</strain>
    </source>
</reference>
<dbReference type="Proteomes" id="UP001250858">
    <property type="component" value="Chromosome"/>
</dbReference>
<evidence type="ECO:0000313" key="3">
    <source>
        <dbReference type="Proteomes" id="UP001250858"/>
    </source>
</evidence>
<gene>
    <name evidence="2" type="ORF">RGF97_14830</name>
</gene>
<keyword evidence="1" id="KW-1133">Transmembrane helix</keyword>
<name>A0ABY9RUK3_9ACTN</name>
<feature type="transmembrane region" description="Helical" evidence="1">
    <location>
        <begin position="16"/>
        <end position="37"/>
    </location>
</feature>
<proteinExistence type="predicted"/>